<keyword evidence="22" id="KW-1185">Reference proteome</keyword>
<dbReference type="FunFam" id="2.60.40.10:FF:000757">
    <property type="entry name" value="Beta-glucosidase G"/>
    <property type="match status" value="1"/>
</dbReference>
<evidence type="ECO:0000256" key="12">
    <source>
        <dbReference type="ARBA" id="ARBA00023295"/>
    </source>
</evidence>
<dbReference type="GO" id="GO:0005576">
    <property type="term" value="C:extracellular region"/>
    <property type="evidence" value="ECO:0007669"/>
    <property type="project" value="UniProtKB-SubCell"/>
</dbReference>
<protein>
    <recommendedName>
        <fullName evidence="14">Beta-glucosidase cel3A</fullName>
        <ecNumber evidence="5">3.2.1.21</ecNumber>
    </recommendedName>
    <alternativeName>
        <fullName evidence="15">Beta-D-glucoside glucohydrolase cel3A</fullName>
    </alternativeName>
    <alternativeName>
        <fullName evidence="17">Cellobiase cel3A</fullName>
    </alternativeName>
    <alternativeName>
        <fullName evidence="16">Gentiobiase cel3A</fullName>
    </alternativeName>
</protein>
<dbReference type="Gene3D" id="3.40.50.1700">
    <property type="entry name" value="Glycoside hydrolase family 3 C-terminal domain"/>
    <property type="match status" value="1"/>
</dbReference>
<name>A0AAN6MBA3_9PEZI</name>
<dbReference type="PROSITE" id="PS51164">
    <property type="entry name" value="CBM1_2"/>
    <property type="match status" value="1"/>
</dbReference>
<dbReference type="InterPro" id="IPR026891">
    <property type="entry name" value="Fn3-like"/>
</dbReference>
<evidence type="ECO:0000256" key="6">
    <source>
        <dbReference type="ARBA" id="ARBA00022525"/>
    </source>
</evidence>
<keyword evidence="13" id="KW-0624">Polysaccharide degradation</keyword>
<keyword evidence="10" id="KW-0325">Glycoprotein</keyword>
<evidence type="ECO:0000256" key="4">
    <source>
        <dbReference type="ARBA" id="ARBA00005336"/>
    </source>
</evidence>
<dbReference type="InterPro" id="IPR000254">
    <property type="entry name" value="CBD"/>
</dbReference>
<dbReference type="InterPro" id="IPR001764">
    <property type="entry name" value="Glyco_hydro_3_N"/>
</dbReference>
<evidence type="ECO:0000256" key="11">
    <source>
        <dbReference type="ARBA" id="ARBA00023277"/>
    </source>
</evidence>
<dbReference type="EC" id="3.2.1.21" evidence="5"/>
<evidence type="ECO:0000256" key="13">
    <source>
        <dbReference type="ARBA" id="ARBA00023326"/>
    </source>
</evidence>
<feature type="domain" description="CBM1" evidence="20">
    <location>
        <begin position="801"/>
        <end position="837"/>
    </location>
</feature>
<dbReference type="FunFam" id="3.40.50.1700:FF:000003">
    <property type="entry name" value="Probable beta-glucosidase"/>
    <property type="match status" value="1"/>
</dbReference>
<evidence type="ECO:0000256" key="7">
    <source>
        <dbReference type="ARBA" id="ARBA00022729"/>
    </source>
</evidence>
<dbReference type="GO" id="GO:0008422">
    <property type="term" value="F:beta-glucosidase activity"/>
    <property type="evidence" value="ECO:0007669"/>
    <property type="project" value="UniProtKB-EC"/>
</dbReference>
<dbReference type="InterPro" id="IPR036962">
    <property type="entry name" value="Glyco_hydro_3_N_sf"/>
</dbReference>
<dbReference type="Pfam" id="PF14310">
    <property type="entry name" value="Fn3-like"/>
    <property type="match status" value="1"/>
</dbReference>
<dbReference type="InterPro" id="IPR017853">
    <property type="entry name" value="GH"/>
</dbReference>
<feature type="signal peptide" evidence="19">
    <location>
        <begin position="1"/>
        <end position="18"/>
    </location>
</feature>
<evidence type="ECO:0000256" key="9">
    <source>
        <dbReference type="ARBA" id="ARBA00023001"/>
    </source>
</evidence>
<dbReference type="PRINTS" id="PR00133">
    <property type="entry name" value="GLHYDRLASE3"/>
</dbReference>
<dbReference type="Pfam" id="PF01915">
    <property type="entry name" value="Glyco_hydro_3_C"/>
    <property type="match status" value="1"/>
</dbReference>
<dbReference type="Pfam" id="PF00933">
    <property type="entry name" value="Glyco_hydro_3"/>
    <property type="match status" value="1"/>
</dbReference>
<evidence type="ECO:0000256" key="5">
    <source>
        <dbReference type="ARBA" id="ARBA00012744"/>
    </source>
</evidence>
<comment type="caution">
    <text evidence="21">The sequence shown here is derived from an EMBL/GenBank/DDBJ whole genome shotgun (WGS) entry which is preliminary data.</text>
</comment>
<keyword evidence="7 19" id="KW-0732">Signal</keyword>
<dbReference type="SUPFAM" id="SSF51445">
    <property type="entry name" value="(Trans)glycosidases"/>
    <property type="match status" value="1"/>
</dbReference>
<comment type="similarity">
    <text evidence="4">Belongs to the glycosyl hydrolase 3 family.</text>
</comment>
<dbReference type="GO" id="GO:0030248">
    <property type="term" value="F:cellulose binding"/>
    <property type="evidence" value="ECO:0007669"/>
    <property type="project" value="InterPro"/>
</dbReference>
<dbReference type="Proteomes" id="UP001303889">
    <property type="component" value="Unassembled WGS sequence"/>
</dbReference>
<gene>
    <name evidence="21" type="ORF">C8A05DRAFT_39619</name>
</gene>
<evidence type="ECO:0000256" key="10">
    <source>
        <dbReference type="ARBA" id="ARBA00023180"/>
    </source>
</evidence>
<dbReference type="InterPro" id="IPR002772">
    <property type="entry name" value="Glyco_hydro_3_C"/>
</dbReference>
<evidence type="ECO:0000313" key="21">
    <source>
        <dbReference type="EMBL" id="KAK3896833.1"/>
    </source>
</evidence>
<evidence type="ECO:0000256" key="16">
    <source>
        <dbReference type="ARBA" id="ARBA00083231"/>
    </source>
</evidence>
<keyword evidence="11" id="KW-0119">Carbohydrate metabolism</keyword>
<dbReference type="InterPro" id="IPR013783">
    <property type="entry name" value="Ig-like_fold"/>
</dbReference>
<dbReference type="Gene3D" id="3.20.20.300">
    <property type="entry name" value="Glycoside hydrolase, family 3, N-terminal domain"/>
    <property type="match status" value="1"/>
</dbReference>
<dbReference type="PANTHER" id="PTHR42715">
    <property type="entry name" value="BETA-GLUCOSIDASE"/>
    <property type="match status" value="1"/>
</dbReference>
<dbReference type="AlphaFoldDB" id="A0AAN6MBA3"/>
<dbReference type="SUPFAM" id="SSF57180">
    <property type="entry name" value="Cellulose-binding domain"/>
    <property type="match status" value="1"/>
</dbReference>
<proteinExistence type="inferred from homology"/>
<dbReference type="PANTHER" id="PTHR42715:SF28">
    <property type="entry name" value="BETA-GLUCOSIDASE L-RELATED"/>
    <property type="match status" value="1"/>
</dbReference>
<reference evidence="21" key="1">
    <citation type="journal article" date="2023" name="Mol. Phylogenet. Evol.">
        <title>Genome-scale phylogeny and comparative genomics of the fungal order Sordariales.</title>
        <authorList>
            <person name="Hensen N."/>
            <person name="Bonometti L."/>
            <person name="Westerberg I."/>
            <person name="Brannstrom I.O."/>
            <person name="Guillou S."/>
            <person name="Cros-Aarteil S."/>
            <person name="Calhoun S."/>
            <person name="Haridas S."/>
            <person name="Kuo A."/>
            <person name="Mondo S."/>
            <person name="Pangilinan J."/>
            <person name="Riley R."/>
            <person name="LaButti K."/>
            <person name="Andreopoulos B."/>
            <person name="Lipzen A."/>
            <person name="Chen C."/>
            <person name="Yan M."/>
            <person name="Daum C."/>
            <person name="Ng V."/>
            <person name="Clum A."/>
            <person name="Steindorff A."/>
            <person name="Ohm R.A."/>
            <person name="Martin F."/>
            <person name="Silar P."/>
            <person name="Natvig D.O."/>
            <person name="Lalanne C."/>
            <person name="Gautier V."/>
            <person name="Ament-Velasquez S.L."/>
            <person name="Kruys A."/>
            <person name="Hutchinson M.I."/>
            <person name="Powell A.J."/>
            <person name="Barry K."/>
            <person name="Miller A.N."/>
            <person name="Grigoriev I.V."/>
            <person name="Debuchy R."/>
            <person name="Gladieux P."/>
            <person name="Hiltunen Thoren M."/>
            <person name="Johannesson H."/>
        </authorList>
    </citation>
    <scope>NUCLEOTIDE SEQUENCE</scope>
    <source>
        <strain evidence="21">CBS 103.79</strain>
    </source>
</reference>
<dbReference type="Gene3D" id="2.60.40.10">
    <property type="entry name" value="Immunoglobulins"/>
    <property type="match status" value="1"/>
</dbReference>
<sequence>MALYKLALLAAAAAFAQAEPATNVRRDAPSGSAAWVAAHSSAAAALAKMSQQDKVNIVTGVGWNKGPCVGNTPAISSVNYPQLCLQDGPLGVRYASSATAFTPGIQAASTWDISLMRQRGEYMGAEAKGTGVHVLLGPVAGPLGKIPNGGRNWEGFGVDPYLTGIAMAHTIEGMQSSGVQAVAKHFIANEQELNRDSMSSNIDDRTMHELYLWPFADAVHSNVASAMCSYNKLNGSWACESDKGLNGLLKTELGFRGYVMSDWDAQHTTTGSANNGMDMTMPGSDYNGGTILWGPQLNTAVNNNQVSTARLNDMAQRILAAWYLLGQNAAGYPSINLNANVQGNHKDNVRAVARDGIVLLQNDGLLPLKKPAKIALVGSAAVVNPSGMNSCNDRGCNNGALGMGWGSGAVNYPYFVAPYDALKTRTQTDGATLTLYSSDGTSGVASAVTGADIAIVVITADSGEGYITVEGNMGDRQNLDPWHNGNQLVQAVAAANKNTIVVVHSVGPVILETILATPGVRAVVWAGLPSQENGNALVDVLYGLVSPSGKLVYTIAKQAADYGTKLVSGDDSFTEGLYVDYRHFDNAKITPRYEFGFGLSYTNFTYSGLTTLMTATAGPATGATVPGGAADLWDTVGAVTATITNSGGVTGAEVAQLYLTLPASAPATPPKQLRGFAKLSLAPGASGTATFTLRKRDLSYWDSARQQWVVPAGTFGLSVGASSRDIRLTGSFQVGSGGTVSSTTSTSKTSTPTSSTKLSTSTTSKASTSSTTTSSTTTPPTTTSTRTSSTTSTTSASSGGCTAARWAQCAGIGYTGCTTCAAPYTCQYGNDWYSQCL</sequence>
<accession>A0AAN6MBA3</accession>
<dbReference type="SMART" id="SM00236">
    <property type="entry name" value="fCBD"/>
    <property type="match status" value="1"/>
</dbReference>
<dbReference type="InterPro" id="IPR050288">
    <property type="entry name" value="Cellulose_deg_GH3"/>
</dbReference>
<organism evidence="21 22">
    <name type="scientific">Staphylotrichum tortipilum</name>
    <dbReference type="NCBI Taxonomy" id="2831512"/>
    <lineage>
        <taxon>Eukaryota</taxon>
        <taxon>Fungi</taxon>
        <taxon>Dikarya</taxon>
        <taxon>Ascomycota</taxon>
        <taxon>Pezizomycotina</taxon>
        <taxon>Sordariomycetes</taxon>
        <taxon>Sordariomycetidae</taxon>
        <taxon>Sordariales</taxon>
        <taxon>Chaetomiaceae</taxon>
        <taxon>Staphylotrichum</taxon>
    </lineage>
</organism>
<dbReference type="EMBL" id="MU856378">
    <property type="protein sequence ID" value="KAK3896833.1"/>
    <property type="molecule type" value="Genomic_DNA"/>
</dbReference>
<evidence type="ECO:0000256" key="18">
    <source>
        <dbReference type="SAM" id="MobiDB-lite"/>
    </source>
</evidence>
<evidence type="ECO:0000256" key="3">
    <source>
        <dbReference type="ARBA" id="ARBA00004987"/>
    </source>
</evidence>
<feature type="region of interest" description="Disordered" evidence="18">
    <location>
        <begin position="735"/>
        <end position="799"/>
    </location>
</feature>
<comment type="catalytic activity">
    <reaction evidence="1">
        <text>Hydrolysis of terminal, non-reducing beta-D-glucosyl residues with release of beta-D-glucose.</text>
        <dbReference type="EC" id="3.2.1.21"/>
    </reaction>
</comment>
<dbReference type="SUPFAM" id="SSF52279">
    <property type="entry name" value="Beta-D-glucan exohydrolase, C-terminal domain"/>
    <property type="match status" value="1"/>
</dbReference>
<comment type="pathway">
    <text evidence="3">Glycan metabolism; cellulose degradation.</text>
</comment>
<evidence type="ECO:0000256" key="19">
    <source>
        <dbReference type="SAM" id="SignalP"/>
    </source>
</evidence>
<evidence type="ECO:0000256" key="2">
    <source>
        <dbReference type="ARBA" id="ARBA00004613"/>
    </source>
</evidence>
<evidence type="ECO:0000256" key="17">
    <source>
        <dbReference type="ARBA" id="ARBA00083611"/>
    </source>
</evidence>
<evidence type="ECO:0000313" key="22">
    <source>
        <dbReference type="Proteomes" id="UP001303889"/>
    </source>
</evidence>
<dbReference type="GO" id="GO:0030245">
    <property type="term" value="P:cellulose catabolic process"/>
    <property type="evidence" value="ECO:0007669"/>
    <property type="project" value="UniProtKB-KW"/>
</dbReference>
<keyword evidence="9" id="KW-0136">Cellulose degradation</keyword>
<comment type="subcellular location">
    <subcellularLocation>
        <location evidence="2">Secreted</location>
    </subcellularLocation>
</comment>
<dbReference type="SMART" id="SM01217">
    <property type="entry name" value="Fn3_like"/>
    <property type="match status" value="1"/>
</dbReference>
<dbReference type="Pfam" id="PF00734">
    <property type="entry name" value="CBM_1"/>
    <property type="match status" value="1"/>
</dbReference>
<feature type="chain" id="PRO_5043042869" description="Beta-glucosidase cel3A" evidence="19">
    <location>
        <begin position="19"/>
        <end position="837"/>
    </location>
</feature>
<dbReference type="InterPro" id="IPR036881">
    <property type="entry name" value="Glyco_hydro_3_C_sf"/>
</dbReference>
<feature type="compositionally biased region" description="Low complexity" evidence="18">
    <location>
        <begin position="741"/>
        <end position="798"/>
    </location>
</feature>
<dbReference type="FunFam" id="3.20.20.300:FF:000002">
    <property type="entry name" value="Probable beta-glucosidase"/>
    <property type="match status" value="1"/>
</dbReference>
<dbReference type="InterPro" id="IPR035971">
    <property type="entry name" value="CBD_sf"/>
</dbReference>
<keyword evidence="8 21" id="KW-0378">Hydrolase</keyword>
<evidence type="ECO:0000256" key="1">
    <source>
        <dbReference type="ARBA" id="ARBA00000448"/>
    </source>
</evidence>
<reference evidence="21" key="2">
    <citation type="submission" date="2023-05" db="EMBL/GenBank/DDBJ databases">
        <authorList>
            <consortium name="Lawrence Berkeley National Laboratory"/>
            <person name="Steindorff A."/>
            <person name="Hensen N."/>
            <person name="Bonometti L."/>
            <person name="Westerberg I."/>
            <person name="Brannstrom I.O."/>
            <person name="Guillou S."/>
            <person name="Cros-Aarteil S."/>
            <person name="Calhoun S."/>
            <person name="Haridas S."/>
            <person name="Kuo A."/>
            <person name="Mondo S."/>
            <person name="Pangilinan J."/>
            <person name="Riley R."/>
            <person name="Labutti K."/>
            <person name="Andreopoulos B."/>
            <person name="Lipzen A."/>
            <person name="Chen C."/>
            <person name="Yanf M."/>
            <person name="Daum C."/>
            <person name="Ng V."/>
            <person name="Clum A."/>
            <person name="Ohm R."/>
            <person name="Martin F."/>
            <person name="Silar P."/>
            <person name="Natvig D."/>
            <person name="Lalanne C."/>
            <person name="Gautier V."/>
            <person name="Ament-Velasquez S.L."/>
            <person name="Kruys A."/>
            <person name="Hutchinson M.I."/>
            <person name="Powell A.J."/>
            <person name="Barry K."/>
            <person name="Miller A.N."/>
            <person name="Grigoriev I.V."/>
            <person name="Debuchy R."/>
            <person name="Gladieux P."/>
            <person name="Thoren M.H."/>
            <person name="Johannesson H."/>
        </authorList>
    </citation>
    <scope>NUCLEOTIDE SEQUENCE</scope>
    <source>
        <strain evidence="21">CBS 103.79</strain>
    </source>
</reference>
<keyword evidence="12" id="KW-0326">Glycosidase</keyword>
<evidence type="ECO:0000256" key="15">
    <source>
        <dbReference type="ARBA" id="ARBA00078013"/>
    </source>
</evidence>
<keyword evidence="6" id="KW-0964">Secreted</keyword>
<evidence type="ECO:0000259" key="20">
    <source>
        <dbReference type="PROSITE" id="PS51164"/>
    </source>
</evidence>
<evidence type="ECO:0000256" key="14">
    <source>
        <dbReference type="ARBA" id="ARBA00070030"/>
    </source>
</evidence>
<evidence type="ECO:0000256" key="8">
    <source>
        <dbReference type="ARBA" id="ARBA00022801"/>
    </source>
</evidence>